<organism evidence="1 2">
    <name type="scientific">Bremia lactucae</name>
    <name type="common">Lettuce downy mildew</name>
    <dbReference type="NCBI Taxonomy" id="4779"/>
    <lineage>
        <taxon>Eukaryota</taxon>
        <taxon>Sar</taxon>
        <taxon>Stramenopiles</taxon>
        <taxon>Oomycota</taxon>
        <taxon>Peronosporomycetes</taxon>
        <taxon>Peronosporales</taxon>
        <taxon>Peronosporaceae</taxon>
        <taxon>Bremia</taxon>
    </lineage>
</organism>
<evidence type="ECO:0000313" key="2">
    <source>
        <dbReference type="Proteomes" id="UP000294530"/>
    </source>
</evidence>
<reference evidence="1 2" key="1">
    <citation type="journal article" date="2021" name="Genome Biol.">
        <title>AFLAP: assembly-free linkage analysis pipeline using k-mers from genome sequencing data.</title>
        <authorList>
            <person name="Fletcher K."/>
            <person name="Zhang L."/>
            <person name="Gil J."/>
            <person name="Han R."/>
            <person name="Cavanaugh K."/>
            <person name="Michelmore R."/>
        </authorList>
    </citation>
    <scope>NUCLEOTIDE SEQUENCE [LARGE SCALE GENOMIC DNA]</scope>
    <source>
        <strain evidence="1 2">SF5</strain>
    </source>
</reference>
<evidence type="ECO:0000313" key="1">
    <source>
        <dbReference type="EMBL" id="TDH72594.1"/>
    </source>
</evidence>
<dbReference type="AlphaFoldDB" id="A0A976NYG8"/>
<protein>
    <submittedName>
        <fullName evidence="1">Uncharacterized protein</fullName>
    </submittedName>
</protein>
<proteinExistence type="predicted"/>
<dbReference type="KEGG" id="blac:94349847"/>
<dbReference type="Proteomes" id="UP000294530">
    <property type="component" value="Unassembled WGS sequence"/>
</dbReference>
<name>A0A976NYG8_BRELC</name>
<dbReference type="RefSeq" id="XP_067822093.1">
    <property type="nucleotide sequence ID" value="XM_067964176.1"/>
</dbReference>
<dbReference type="EMBL" id="SHOA02000003">
    <property type="protein sequence ID" value="TDH72594.1"/>
    <property type="molecule type" value="Genomic_DNA"/>
</dbReference>
<accession>A0A976NYG8</accession>
<comment type="caution">
    <text evidence="1">The sequence shown here is derived from an EMBL/GenBank/DDBJ whole genome shotgun (WGS) entry which is preliminary data.</text>
</comment>
<gene>
    <name evidence="1" type="ORF">CCR75_006104</name>
</gene>
<sequence length="76" mass="8254">MTLPSCRGMRECELRVVDAEALDTHTHTTTTHFKTDWARWTSLKNVSCWISGVNVSESVGAGLVLISSSATASDVE</sequence>
<dbReference type="GeneID" id="94349847"/>
<keyword evidence="2" id="KW-1185">Reference proteome</keyword>